<name>A0A9X9LIF5_GULGU</name>
<gene>
    <name evidence="2" type="ORF">BN2614_LOCUS6</name>
</gene>
<organism evidence="2 3">
    <name type="scientific">Gulo gulo</name>
    <name type="common">Wolverine</name>
    <name type="synonym">Gluton</name>
    <dbReference type="NCBI Taxonomy" id="48420"/>
    <lineage>
        <taxon>Eukaryota</taxon>
        <taxon>Metazoa</taxon>
        <taxon>Chordata</taxon>
        <taxon>Craniata</taxon>
        <taxon>Vertebrata</taxon>
        <taxon>Euteleostomi</taxon>
        <taxon>Mammalia</taxon>
        <taxon>Eutheria</taxon>
        <taxon>Laurasiatheria</taxon>
        <taxon>Carnivora</taxon>
        <taxon>Caniformia</taxon>
        <taxon>Musteloidea</taxon>
        <taxon>Mustelidae</taxon>
        <taxon>Guloninae</taxon>
        <taxon>Gulo</taxon>
    </lineage>
</organism>
<proteinExistence type="predicted"/>
<feature type="region of interest" description="Disordered" evidence="1">
    <location>
        <begin position="7"/>
        <end position="96"/>
    </location>
</feature>
<reference evidence="2 3" key="1">
    <citation type="submission" date="2018-10" db="EMBL/GenBank/DDBJ databases">
        <authorList>
            <person name="Ekblom R."/>
            <person name="Jareborg N."/>
        </authorList>
    </citation>
    <scope>NUCLEOTIDE SEQUENCE [LARGE SCALE GENOMIC DNA]</scope>
    <source>
        <tissue evidence="2">Muscle</tissue>
    </source>
</reference>
<dbReference type="AlphaFoldDB" id="A0A9X9LIF5"/>
<evidence type="ECO:0000256" key="1">
    <source>
        <dbReference type="SAM" id="MobiDB-lite"/>
    </source>
</evidence>
<evidence type="ECO:0000313" key="3">
    <source>
        <dbReference type="Proteomes" id="UP000269945"/>
    </source>
</evidence>
<dbReference type="EMBL" id="CYRY02004435">
    <property type="protein sequence ID" value="VCW68932.1"/>
    <property type="molecule type" value="Genomic_DNA"/>
</dbReference>
<keyword evidence="3" id="KW-1185">Reference proteome</keyword>
<evidence type="ECO:0000313" key="2">
    <source>
        <dbReference type="EMBL" id="VCW68932.1"/>
    </source>
</evidence>
<protein>
    <submittedName>
        <fullName evidence="2">Uncharacterized protein</fullName>
    </submittedName>
</protein>
<comment type="caution">
    <text evidence="2">The sequence shown here is derived from an EMBL/GenBank/DDBJ whole genome shotgun (WGS) entry which is preliminary data.</text>
</comment>
<dbReference type="Proteomes" id="UP000269945">
    <property type="component" value="Unassembled WGS sequence"/>
</dbReference>
<sequence length="96" mass="9713">MLLLLLRRGPLPLRSGEDAGGGAAGRLSPPRSLGPHGGGGRRASLRGSSALRAERTAASARPPPLPSAFRFSPKPGSPAFRRGGGEGGSQRPPAAR</sequence>
<accession>A0A9X9LIF5</accession>
<feature type="non-terminal residue" evidence="2">
    <location>
        <position position="1"/>
    </location>
</feature>